<dbReference type="Proteomes" id="UP001157125">
    <property type="component" value="Unassembled WGS sequence"/>
</dbReference>
<reference evidence="2" key="1">
    <citation type="journal article" date="2019" name="Int. J. Syst. Evol. Microbiol.">
        <title>The Global Catalogue of Microorganisms (GCM) 10K type strain sequencing project: providing services to taxonomists for standard genome sequencing and annotation.</title>
        <authorList>
            <consortium name="The Broad Institute Genomics Platform"/>
            <consortium name="The Broad Institute Genome Sequencing Center for Infectious Disease"/>
            <person name="Wu L."/>
            <person name="Ma J."/>
        </authorList>
    </citation>
    <scope>NUCLEOTIDE SEQUENCE [LARGE SCALE GENOMIC DNA]</scope>
    <source>
        <strain evidence="2">NBRC 112299</strain>
    </source>
</reference>
<proteinExistence type="predicted"/>
<comment type="caution">
    <text evidence="1">The sequence shown here is derived from an EMBL/GenBank/DDBJ whole genome shotgun (WGS) entry which is preliminary data.</text>
</comment>
<sequence length="79" mass="8574">MEAHCWATAPGSRLCEQLREFAAKVLGNAVEQRLALDEVICVAGLADHAHALVRQHGPVGATVVLARFARHQSFRLKAC</sequence>
<organism evidence="1 2">
    <name type="scientific">Demequina litorisediminis</name>
    <dbReference type="NCBI Taxonomy" id="1849022"/>
    <lineage>
        <taxon>Bacteria</taxon>
        <taxon>Bacillati</taxon>
        <taxon>Actinomycetota</taxon>
        <taxon>Actinomycetes</taxon>
        <taxon>Micrococcales</taxon>
        <taxon>Demequinaceae</taxon>
        <taxon>Demequina</taxon>
    </lineage>
</organism>
<gene>
    <name evidence="1" type="ORF">GCM10025876_09920</name>
</gene>
<name>A0ABQ6IDH3_9MICO</name>
<keyword evidence="2" id="KW-1185">Reference proteome</keyword>
<evidence type="ECO:0000313" key="1">
    <source>
        <dbReference type="EMBL" id="GMA34788.1"/>
    </source>
</evidence>
<evidence type="ECO:0008006" key="3">
    <source>
        <dbReference type="Google" id="ProtNLM"/>
    </source>
</evidence>
<evidence type="ECO:0000313" key="2">
    <source>
        <dbReference type="Proteomes" id="UP001157125"/>
    </source>
</evidence>
<accession>A0ABQ6IDH3</accession>
<protein>
    <recommendedName>
        <fullName evidence="3">Transposase IS200 like protein</fullName>
    </recommendedName>
</protein>
<dbReference type="EMBL" id="BSUN01000001">
    <property type="protein sequence ID" value="GMA34788.1"/>
    <property type="molecule type" value="Genomic_DNA"/>
</dbReference>